<evidence type="ECO:0000313" key="2">
    <source>
        <dbReference type="EMBL" id="OHX66420.1"/>
    </source>
</evidence>
<sequence>MKLSNEQEKRIIDFVDAQGLKIQTLRDDIIDHLCCVVESGLGKDKSFDQLLEEAINDLAPNGLIEIQHKTVFLLNSKRILLMKKLMYFIGLIGSISLTAGVTFKVLHMAYANELFMVGFLTLLLLFVPLYTIDKFKVTLSKSISVRLKFILGLVAAVSTGLSGLFKMMHLQGAPMLLLFGAFVFAFGFLPFYFFNMYKNSVPEVAE</sequence>
<dbReference type="OrthoDB" id="1134798at2"/>
<keyword evidence="1" id="KW-0472">Membrane</keyword>
<dbReference type="AlphaFoldDB" id="A0A1S1YZJ4"/>
<dbReference type="RefSeq" id="WP_044228082.1">
    <property type="nucleotide sequence ID" value="NZ_JRYR02000001.1"/>
</dbReference>
<proteinExistence type="predicted"/>
<protein>
    <submittedName>
        <fullName evidence="2">Uncharacterized protein</fullName>
    </submittedName>
</protein>
<dbReference type="Proteomes" id="UP000179797">
    <property type="component" value="Unassembled WGS sequence"/>
</dbReference>
<feature type="transmembrane region" description="Helical" evidence="1">
    <location>
        <begin position="109"/>
        <end position="129"/>
    </location>
</feature>
<evidence type="ECO:0000313" key="3">
    <source>
        <dbReference type="Proteomes" id="UP000179797"/>
    </source>
</evidence>
<keyword evidence="1" id="KW-1133">Transmembrane helix</keyword>
<feature type="transmembrane region" description="Helical" evidence="1">
    <location>
        <begin position="85"/>
        <end position="103"/>
    </location>
</feature>
<dbReference type="EMBL" id="JRYR02000001">
    <property type="protein sequence ID" value="OHX66420.1"/>
    <property type="molecule type" value="Genomic_DNA"/>
</dbReference>
<evidence type="ECO:0000256" key="1">
    <source>
        <dbReference type="SAM" id="Phobius"/>
    </source>
</evidence>
<gene>
    <name evidence="2" type="ORF">NH26_08650</name>
</gene>
<organism evidence="2 3">
    <name type="scientific">Flammeovirga pacifica</name>
    <dbReference type="NCBI Taxonomy" id="915059"/>
    <lineage>
        <taxon>Bacteria</taxon>
        <taxon>Pseudomonadati</taxon>
        <taxon>Bacteroidota</taxon>
        <taxon>Cytophagia</taxon>
        <taxon>Cytophagales</taxon>
        <taxon>Flammeovirgaceae</taxon>
        <taxon>Flammeovirga</taxon>
    </lineage>
</organism>
<dbReference type="STRING" id="915059.NH26_08650"/>
<reference evidence="2 3" key="1">
    <citation type="journal article" date="2012" name="Int. J. Syst. Evol. Microbiol.">
        <title>Flammeovirga pacifica sp. nov., isolated from deep-sea sediment.</title>
        <authorList>
            <person name="Xu H."/>
            <person name="Fu Y."/>
            <person name="Yang N."/>
            <person name="Ding Z."/>
            <person name="Lai Q."/>
            <person name="Zeng R."/>
        </authorList>
    </citation>
    <scope>NUCLEOTIDE SEQUENCE [LARGE SCALE GENOMIC DNA]</scope>
    <source>
        <strain evidence="3">DSM 24597 / LMG 26175 / WPAGA1</strain>
    </source>
</reference>
<feature type="transmembrane region" description="Helical" evidence="1">
    <location>
        <begin position="149"/>
        <end position="169"/>
    </location>
</feature>
<name>A0A1S1YZJ4_FLAPC</name>
<comment type="caution">
    <text evidence="2">The sequence shown here is derived from an EMBL/GenBank/DDBJ whole genome shotgun (WGS) entry which is preliminary data.</text>
</comment>
<feature type="transmembrane region" description="Helical" evidence="1">
    <location>
        <begin position="175"/>
        <end position="194"/>
    </location>
</feature>
<accession>A0A1S1YZJ4</accession>
<keyword evidence="1" id="KW-0812">Transmembrane</keyword>
<keyword evidence="3" id="KW-1185">Reference proteome</keyword>